<dbReference type="PROSITE" id="PS51354">
    <property type="entry name" value="GLUTAREDOXIN_2"/>
    <property type="match status" value="1"/>
</dbReference>
<sequence length="247" mass="26115">MAAFPPGAVRDVGSEAELDTITSAAKTGVFFWAAWHEPSKPGGQMDTVWNKLAELHGPTGVRFARVEAEAVPTISERFGISVVPTFVLVEKGGKVAYTVEGADAPALTQKVQAFAAGVTEAAPAMESAAAGAGDGGEVGASGDLNARLAKLINSAPAILFMKGEPRAPRCGFSRKIVGLLEEHKVPFSTFDILQDEEVRQGLKTYSNWPTYPQLYVNGELIGGIDIVQEMAQEGDLAEQLGVTRAEQ</sequence>
<dbReference type="NCBIfam" id="TIGR00365">
    <property type="entry name" value="Grx4 family monothiol glutaredoxin"/>
    <property type="match status" value="1"/>
</dbReference>
<dbReference type="Pfam" id="PF00462">
    <property type="entry name" value="Glutaredoxin"/>
    <property type="match status" value="1"/>
</dbReference>
<evidence type="ECO:0000313" key="5">
    <source>
        <dbReference type="EMBL" id="KAG5189091.1"/>
    </source>
</evidence>
<name>A0A835Z9J3_9STRA</name>
<dbReference type="GO" id="GO:0005829">
    <property type="term" value="C:cytosol"/>
    <property type="evidence" value="ECO:0007669"/>
    <property type="project" value="TreeGrafter"/>
</dbReference>
<evidence type="ECO:0000256" key="3">
    <source>
        <dbReference type="ARBA" id="ARBA00023014"/>
    </source>
</evidence>
<dbReference type="SUPFAM" id="SSF52833">
    <property type="entry name" value="Thioredoxin-like"/>
    <property type="match status" value="2"/>
</dbReference>
<proteinExistence type="predicted"/>
<comment type="caution">
    <text evidence="5">The sequence shown here is derived from an EMBL/GenBank/DDBJ whole genome shotgun (WGS) entry which is preliminary data.</text>
</comment>
<dbReference type="Gene3D" id="3.40.30.10">
    <property type="entry name" value="Glutaredoxin"/>
    <property type="match status" value="2"/>
</dbReference>
<dbReference type="PROSITE" id="PS51352">
    <property type="entry name" value="THIOREDOXIN_2"/>
    <property type="match status" value="1"/>
</dbReference>
<protein>
    <submittedName>
        <fullName evidence="5">Glutaredoxin 3</fullName>
    </submittedName>
</protein>
<evidence type="ECO:0000259" key="4">
    <source>
        <dbReference type="PROSITE" id="PS51352"/>
    </source>
</evidence>
<keyword evidence="6" id="KW-1185">Reference proteome</keyword>
<organism evidence="5 6">
    <name type="scientific">Tribonema minus</name>
    <dbReference type="NCBI Taxonomy" id="303371"/>
    <lineage>
        <taxon>Eukaryota</taxon>
        <taxon>Sar</taxon>
        <taxon>Stramenopiles</taxon>
        <taxon>Ochrophyta</taxon>
        <taxon>PX clade</taxon>
        <taxon>Xanthophyceae</taxon>
        <taxon>Tribonematales</taxon>
        <taxon>Tribonemataceae</taxon>
        <taxon>Tribonema</taxon>
    </lineage>
</organism>
<gene>
    <name evidence="5" type="ORF">JKP88DRAFT_23319</name>
</gene>
<evidence type="ECO:0000256" key="2">
    <source>
        <dbReference type="ARBA" id="ARBA00023004"/>
    </source>
</evidence>
<dbReference type="InterPro" id="IPR002109">
    <property type="entry name" value="Glutaredoxin"/>
</dbReference>
<dbReference type="GO" id="GO:0006879">
    <property type="term" value="P:intracellular iron ion homeostasis"/>
    <property type="evidence" value="ECO:0007669"/>
    <property type="project" value="TreeGrafter"/>
</dbReference>
<dbReference type="InterPro" id="IPR036249">
    <property type="entry name" value="Thioredoxin-like_sf"/>
</dbReference>
<dbReference type="GO" id="GO:0005634">
    <property type="term" value="C:nucleus"/>
    <property type="evidence" value="ECO:0007669"/>
    <property type="project" value="TreeGrafter"/>
</dbReference>
<keyword evidence="2" id="KW-0408">Iron</keyword>
<dbReference type="OrthoDB" id="415696at2759"/>
<dbReference type="GO" id="GO:0046872">
    <property type="term" value="F:metal ion binding"/>
    <property type="evidence" value="ECO:0007669"/>
    <property type="project" value="UniProtKB-KW"/>
</dbReference>
<accession>A0A835Z9J3</accession>
<dbReference type="InterPro" id="IPR033658">
    <property type="entry name" value="GRX_PICOT-like"/>
</dbReference>
<keyword evidence="1" id="KW-0479">Metal-binding</keyword>
<dbReference type="Proteomes" id="UP000664859">
    <property type="component" value="Unassembled WGS sequence"/>
</dbReference>
<dbReference type="AlphaFoldDB" id="A0A835Z9J3"/>
<dbReference type="Pfam" id="PF00085">
    <property type="entry name" value="Thioredoxin"/>
    <property type="match status" value="1"/>
</dbReference>
<keyword evidence="3" id="KW-0411">Iron-sulfur</keyword>
<evidence type="ECO:0000313" key="6">
    <source>
        <dbReference type="Proteomes" id="UP000664859"/>
    </source>
</evidence>
<dbReference type="InterPro" id="IPR004480">
    <property type="entry name" value="Monothiol_GRX-rel"/>
</dbReference>
<evidence type="ECO:0000256" key="1">
    <source>
        <dbReference type="ARBA" id="ARBA00022723"/>
    </source>
</evidence>
<dbReference type="CDD" id="cd03028">
    <property type="entry name" value="GRX_PICOT_like"/>
    <property type="match status" value="1"/>
</dbReference>
<dbReference type="PANTHER" id="PTHR10293:SF73">
    <property type="entry name" value="GLUTAREDOXIN-3"/>
    <property type="match status" value="1"/>
</dbReference>
<dbReference type="InterPro" id="IPR013766">
    <property type="entry name" value="Thioredoxin_domain"/>
</dbReference>
<dbReference type="GO" id="GO:0051536">
    <property type="term" value="F:iron-sulfur cluster binding"/>
    <property type="evidence" value="ECO:0007669"/>
    <property type="project" value="UniProtKB-KW"/>
</dbReference>
<reference evidence="5" key="1">
    <citation type="submission" date="2021-02" db="EMBL/GenBank/DDBJ databases">
        <title>First Annotated Genome of the Yellow-green Alga Tribonema minus.</title>
        <authorList>
            <person name="Mahan K.M."/>
        </authorList>
    </citation>
    <scope>NUCLEOTIDE SEQUENCE</scope>
    <source>
        <strain evidence="5">UTEX B ZZ1240</strain>
    </source>
</reference>
<feature type="domain" description="Thioredoxin" evidence="4">
    <location>
        <begin position="1"/>
        <end position="116"/>
    </location>
</feature>
<dbReference type="EMBL" id="JAFCMP010000057">
    <property type="protein sequence ID" value="KAG5189091.1"/>
    <property type="molecule type" value="Genomic_DNA"/>
</dbReference>
<dbReference type="FunFam" id="3.40.30.10:FF:000012">
    <property type="entry name" value="Monothiol glutaredoxin"/>
    <property type="match status" value="1"/>
</dbReference>
<dbReference type="PANTHER" id="PTHR10293">
    <property type="entry name" value="GLUTAREDOXIN FAMILY MEMBER"/>
    <property type="match status" value="1"/>
</dbReference>